<gene>
    <name evidence="4" type="primary">PUB23_2</name>
    <name evidence="4" type="ORF">CK203_059174</name>
</gene>
<dbReference type="GO" id="GO:0061630">
    <property type="term" value="F:ubiquitin protein ligase activity"/>
    <property type="evidence" value="ECO:0007669"/>
    <property type="project" value="UniProtKB-UniRule"/>
</dbReference>
<sequence length="395" mass="43362">MFLSIFPLPDFFGDYERSGDGVNGYNVRSGEHRKVAWCTLHASNGVERIPTPKIPINKIQIVKLLNDAKSPQLQMKCIGKLRALAAESDANKRCIESAGAVEFLASIVSKANFTTFEEESDKGLESRSASSEALSILHYLLLSEAGLKKLVGKNGEFVGCLVRVLQRGNYESRAYAVMLLSSMLQVADPIQLIALKPEFFVEAVQVLQDHISHQATKATLKLLIEVCPWGRNKVKAVEAGAVSILTELLLASSEKRACEMILTVLDQLCGCAEGRAELLKHAAGMAIVSKKILRVSHVASERAVKILYSISKFSATPSVLQEMSQLGVVAKLCLVVQVDCGAGPRRKPEISSDCMPGHGRTLHAYPPICFLHIHRPTERTWQIHSFLFSPFCVHN</sequence>
<keyword evidence="1 2" id="KW-0833">Ubl conjugation pathway</keyword>
<evidence type="ECO:0000259" key="3">
    <source>
        <dbReference type="Pfam" id="PF25598"/>
    </source>
</evidence>
<dbReference type="InterPro" id="IPR016024">
    <property type="entry name" value="ARM-type_fold"/>
</dbReference>
<dbReference type="EC" id="2.3.2.27" evidence="2"/>
<protein>
    <recommendedName>
        <fullName evidence="2 3">U-box domain-containing protein</fullName>
        <ecNumber evidence="2">2.3.2.27</ecNumber>
    </recommendedName>
    <alternativeName>
        <fullName evidence="2">RING-type E3 ubiquitin transferase PUB</fullName>
    </alternativeName>
</protein>
<comment type="pathway">
    <text evidence="2">Protein modification; protein ubiquitination.</text>
</comment>
<comment type="function">
    <text evidence="2">Functions as an E3 ubiquitin ligase.</text>
</comment>
<dbReference type="PANTHER" id="PTHR22849:SF132">
    <property type="entry name" value="E3 UBIQUITIN-PROTEIN LIGASE PUB23"/>
    <property type="match status" value="1"/>
</dbReference>
<accession>A0A438GLZ5</accession>
<dbReference type="EMBL" id="QGNW01000396">
    <property type="protein sequence ID" value="RVW73225.1"/>
    <property type="molecule type" value="Genomic_DNA"/>
</dbReference>
<evidence type="ECO:0000256" key="1">
    <source>
        <dbReference type="ARBA" id="ARBA00022786"/>
    </source>
</evidence>
<dbReference type="SUPFAM" id="SSF48371">
    <property type="entry name" value="ARM repeat"/>
    <property type="match status" value="1"/>
</dbReference>
<feature type="domain" description="U-box" evidence="3">
    <location>
        <begin position="60"/>
        <end position="347"/>
    </location>
</feature>
<dbReference type="InterPro" id="IPR058678">
    <property type="entry name" value="ARM_PUB"/>
</dbReference>
<dbReference type="Pfam" id="PF25598">
    <property type="entry name" value="ARM_PUB"/>
    <property type="match status" value="1"/>
</dbReference>
<dbReference type="PANTHER" id="PTHR22849">
    <property type="entry name" value="WDSAM1 PROTEIN"/>
    <property type="match status" value="1"/>
</dbReference>
<dbReference type="AlphaFoldDB" id="A0A438GLZ5"/>
<comment type="catalytic activity">
    <reaction evidence="2">
        <text>S-ubiquitinyl-[E2 ubiquitin-conjugating enzyme]-L-cysteine + [acceptor protein]-L-lysine = [E2 ubiquitin-conjugating enzyme]-L-cysteine + N(6)-ubiquitinyl-[acceptor protein]-L-lysine.</text>
        <dbReference type="EC" id="2.3.2.27"/>
    </reaction>
</comment>
<dbReference type="Gene3D" id="1.25.10.10">
    <property type="entry name" value="Leucine-rich Repeat Variant"/>
    <property type="match status" value="1"/>
</dbReference>
<dbReference type="InterPro" id="IPR011989">
    <property type="entry name" value="ARM-like"/>
</dbReference>
<evidence type="ECO:0000313" key="5">
    <source>
        <dbReference type="Proteomes" id="UP000288805"/>
    </source>
</evidence>
<evidence type="ECO:0000256" key="2">
    <source>
        <dbReference type="RuleBase" id="RU369093"/>
    </source>
</evidence>
<organism evidence="4 5">
    <name type="scientific">Vitis vinifera</name>
    <name type="common">Grape</name>
    <dbReference type="NCBI Taxonomy" id="29760"/>
    <lineage>
        <taxon>Eukaryota</taxon>
        <taxon>Viridiplantae</taxon>
        <taxon>Streptophyta</taxon>
        <taxon>Embryophyta</taxon>
        <taxon>Tracheophyta</taxon>
        <taxon>Spermatophyta</taxon>
        <taxon>Magnoliopsida</taxon>
        <taxon>eudicotyledons</taxon>
        <taxon>Gunneridae</taxon>
        <taxon>Pentapetalae</taxon>
        <taxon>rosids</taxon>
        <taxon>Vitales</taxon>
        <taxon>Vitaceae</taxon>
        <taxon>Viteae</taxon>
        <taxon>Vitis</taxon>
    </lineage>
</organism>
<dbReference type="Proteomes" id="UP000288805">
    <property type="component" value="Unassembled WGS sequence"/>
</dbReference>
<keyword evidence="2" id="KW-0808">Transferase</keyword>
<name>A0A438GLZ5_VITVI</name>
<reference evidence="4 5" key="1">
    <citation type="journal article" date="2018" name="PLoS Genet.">
        <title>Population sequencing reveals clonal diversity and ancestral inbreeding in the grapevine cultivar Chardonnay.</title>
        <authorList>
            <person name="Roach M.J."/>
            <person name="Johnson D.L."/>
            <person name="Bohlmann J."/>
            <person name="van Vuuren H.J."/>
            <person name="Jones S.J."/>
            <person name="Pretorius I.S."/>
            <person name="Schmidt S.A."/>
            <person name="Borneman A.R."/>
        </authorList>
    </citation>
    <scope>NUCLEOTIDE SEQUENCE [LARGE SCALE GENOMIC DNA]</scope>
    <source>
        <strain evidence="5">cv. Chardonnay</strain>
        <tissue evidence="4">Leaf</tissue>
    </source>
</reference>
<dbReference type="GO" id="GO:0016567">
    <property type="term" value="P:protein ubiquitination"/>
    <property type="evidence" value="ECO:0007669"/>
    <property type="project" value="UniProtKB-UniRule"/>
</dbReference>
<comment type="caution">
    <text evidence="4">The sequence shown here is derived from an EMBL/GenBank/DDBJ whole genome shotgun (WGS) entry which is preliminary data.</text>
</comment>
<evidence type="ECO:0000313" key="4">
    <source>
        <dbReference type="EMBL" id="RVW73225.1"/>
    </source>
</evidence>
<proteinExistence type="predicted"/>
<dbReference type="InterPro" id="IPR045185">
    <property type="entry name" value="PUB22/23/24-like"/>
</dbReference>